<dbReference type="EMBL" id="OU892281">
    <property type="protein sequence ID" value="CAG9769509.1"/>
    <property type="molecule type" value="Genomic_DNA"/>
</dbReference>
<protein>
    <submittedName>
        <fullName evidence="2">Uncharacterized protein</fullName>
    </submittedName>
</protein>
<gene>
    <name evidence="2" type="ORF">CEUTPL_LOCUS10016</name>
</gene>
<dbReference type="AlphaFoldDB" id="A0A9N9MTD1"/>
<dbReference type="Proteomes" id="UP001152799">
    <property type="component" value="Chromosome 5"/>
</dbReference>
<feature type="region of interest" description="Disordered" evidence="1">
    <location>
        <begin position="216"/>
        <end position="235"/>
    </location>
</feature>
<sequence>MGLFSGFRAKFTKDSVAKNAKKDFDKSNVVCLGYKVYSEFQDPPRYLPQNPIEPKPSSTIRTIPVLPESRTNNHSSPAIVNPQTRIITNSNARKPSGKEKPTPPNRIIRREIHITETANVAEEINGTAKLETQRTSDRMYVVGKTSSFNPDLKAEQQPKSILKQKPTIEIIELRNDTITPDENSQYMVSEDSDDDNTLTTPIKSQSSENKIVEVIYDSSNNEGNNGTDGTSDSEMSSINRFAQELPANYLSTSQIYTETESTNISYTQKQSSDSYYNGNYGYSQTTGKIGSTSSFAANIFFGGDEEPEVQRPRRFNLNGMPIDDESRSSAEC</sequence>
<dbReference type="OrthoDB" id="6770873at2759"/>
<proteinExistence type="predicted"/>
<feature type="region of interest" description="Disordered" evidence="1">
    <location>
        <begin position="310"/>
        <end position="332"/>
    </location>
</feature>
<evidence type="ECO:0000313" key="2">
    <source>
        <dbReference type="EMBL" id="CAG9769509.1"/>
    </source>
</evidence>
<organism evidence="2 3">
    <name type="scientific">Ceutorhynchus assimilis</name>
    <name type="common">cabbage seed weevil</name>
    <dbReference type="NCBI Taxonomy" id="467358"/>
    <lineage>
        <taxon>Eukaryota</taxon>
        <taxon>Metazoa</taxon>
        <taxon>Ecdysozoa</taxon>
        <taxon>Arthropoda</taxon>
        <taxon>Hexapoda</taxon>
        <taxon>Insecta</taxon>
        <taxon>Pterygota</taxon>
        <taxon>Neoptera</taxon>
        <taxon>Endopterygota</taxon>
        <taxon>Coleoptera</taxon>
        <taxon>Polyphaga</taxon>
        <taxon>Cucujiformia</taxon>
        <taxon>Curculionidae</taxon>
        <taxon>Ceutorhynchinae</taxon>
        <taxon>Ceutorhynchus</taxon>
    </lineage>
</organism>
<feature type="region of interest" description="Disordered" evidence="1">
    <location>
        <begin position="187"/>
        <end position="209"/>
    </location>
</feature>
<name>A0A9N9MTD1_9CUCU</name>
<keyword evidence="3" id="KW-1185">Reference proteome</keyword>
<feature type="compositionally biased region" description="Polar residues" evidence="1">
    <location>
        <begin position="217"/>
        <end position="235"/>
    </location>
</feature>
<evidence type="ECO:0000256" key="1">
    <source>
        <dbReference type="SAM" id="MobiDB-lite"/>
    </source>
</evidence>
<evidence type="ECO:0000313" key="3">
    <source>
        <dbReference type="Proteomes" id="UP001152799"/>
    </source>
</evidence>
<accession>A0A9N9MTD1</accession>
<feature type="compositionally biased region" description="Polar residues" evidence="1">
    <location>
        <begin position="197"/>
        <end position="209"/>
    </location>
</feature>
<reference evidence="2" key="1">
    <citation type="submission" date="2022-01" db="EMBL/GenBank/DDBJ databases">
        <authorList>
            <person name="King R."/>
        </authorList>
    </citation>
    <scope>NUCLEOTIDE SEQUENCE</scope>
</reference>